<dbReference type="Proteomes" id="UP000696485">
    <property type="component" value="Unassembled WGS sequence"/>
</dbReference>
<dbReference type="EMBL" id="JAAAUY010000712">
    <property type="protein sequence ID" value="KAF9327000.1"/>
    <property type="molecule type" value="Genomic_DNA"/>
</dbReference>
<protein>
    <submittedName>
        <fullName evidence="1">Uncharacterized protein</fullName>
    </submittedName>
</protein>
<proteinExistence type="predicted"/>
<evidence type="ECO:0000313" key="1">
    <source>
        <dbReference type="EMBL" id="KAF9327000.1"/>
    </source>
</evidence>
<name>A0A9P5SEH2_9FUNG</name>
<comment type="caution">
    <text evidence="1">The sequence shown here is derived from an EMBL/GenBank/DDBJ whole genome shotgun (WGS) entry which is preliminary data.</text>
</comment>
<organism evidence="1 2">
    <name type="scientific">Podila minutissima</name>
    <dbReference type="NCBI Taxonomy" id="64525"/>
    <lineage>
        <taxon>Eukaryota</taxon>
        <taxon>Fungi</taxon>
        <taxon>Fungi incertae sedis</taxon>
        <taxon>Mucoromycota</taxon>
        <taxon>Mortierellomycotina</taxon>
        <taxon>Mortierellomycetes</taxon>
        <taxon>Mortierellales</taxon>
        <taxon>Mortierellaceae</taxon>
        <taxon>Podila</taxon>
    </lineage>
</organism>
<evidence type="ECO:0000313" key="2">
    <source>
        <dbReference type="Proteomes" id="UP000696485"/>
    </source>
</evidence>
<accession>A0A9P5SEH2</accession>
<keyword evidence="2" id="KW-1185">Reference proteome</keyword>
<sequence length="198" mass="21573">MLLDETNLKEAQVDQLLVRKIVGPGASKGAKGASGRRLDFRLTACVQKALESISVNLCLEGRMYVLKPFKDVWLSCEVKEPIKLPTHSFEMGTFLYSDQLNVLLAYRKLVLLLARKCQGFASKPPPPKTPTPPTKLAADFLYSNIAENKGFPMVASLADVDAGGGSPLFLSHDAVDGLESCTGSNLFYNVELQSHSEV</sequence>
<reference evidence="1" key="1">
    <citation type="journal article" date="2020" name="Fungal Divers.">
        <title>Resolving the Mortierellaceae phylogeny through synthesis of multi-gene phylogenetics and phylogenomics.</title>
        <authorList>
            <person name="Vandepol N."/>
            <person name="Liber J."/>
            <person name="Desiro A."/>
            <person name="Na H."/>
            <person name="Kennedy M."/>
            <person name="Barry K."/>
            <person name="Grigoriev I.V."/>
            <person name="Miller A.N."/>
            <person name="O'Donnell K."/>
            <person name="Stajich J.E."/>
            <person name="Bonito G."/>
        </authorList>
    </citation>
    <scope>NUCLEOTIDE SEQUENCE</scope>
    <source>
        <strain evidence="1">NVP1</strain>
    </source>
</reference>
<dbReference type="AlphaFoldDB" id="A0A9P5SEH2"/>
<gene>
    <name evidence="1" type="ORF">BG006_009653</name>
</gene>